<dbReference type="Proteomes" id="UP000029278">
    <property type="component" value="Unassembled WGS sequence"/>
</dbReference>
<evidence type="ECO:0000313" key="7">
    <source>
        <dbReference type="Proteomes" id="UP000029278"/>
    </source>
</evidence>
<dbReference type="HOGENOM" id="CLU_021095_10_1_9"/>
<dbReference type="PANTHER" id="PTHR30408">
    <property type="entry name" value="TYPE-1 RESTRICTION ENZYME ECOKI SPECIFICITY PROTEIN"/>
    <property type="match status" value="1"/>
</dbReference>
<evidence type="ECO:0000256" key="4">
    <source>
        <dbReference type="SAM" id="Coils"/>
    </source>
</evidence>
<dbReference type="REBASE" id="96567">
    <property type="entry name" value="S.Pma8244ORF2506P"/>
</dbReference>
<dbReference type="GO" id="GO:0003677">
    <property type="term" value="F:DNA binding"/>
    <property type="evidence" value="ECO:0007669"/>
    <property type="project" value="UniProtKB-KW"/>
</dbReference>
<dbReference type="InterPro" id="IPR000055">
    <property type="entry name" value="Restrct_endonuc_typeI_TRD"/>
</dbReference>
<dbReference type="GO" id="GO:0009307">
    <property type="term" value="P:DNA restriction-modification system"/>
    <property type="evidence" value="ECO:0007669"/>
    <property type="project" value="UniProtKB-KW"/>
</dbReference>
<evidence type="ECO:0000259" key="5">
    <source>
        <dbReference type="Pfam" id="PF01420"/>
    </source>
</evidence>
<protein>
    <submittedName>
        <fullName evidence="6">Type I restriction modification DNA specificity domain protein</fullName>
    </submittedName>
</protein>
<dbReference type="EMBL" id="JMQA01000012">
    <property type="protein sequence ID" value="KFN11192.1"/>
    <property type="molecule type" value="Genomic_DNA"/>
</dbReference>
<dbReference type="PANTHER" id="PTHR30408:SF12">
    <property type="entry name" value="TYPE I RESTRICTION ENZYME MJAVIII SPECIFICITY SUBUNIT"/>
    <property type="match status" value="1"/>
</dbReference>
<dbReference type="Pfam" id="PF01420">
    <property type="entry name" value="Methylase_S"/>
    <property type="match status" value="2"/>
</dbReference>
<dbReference type="GeneID" id="77012145"/>
<keyword evidence="3" id="KW-0238">DNA-binding</keyword>
<name>A0A090ZKQ4_PAEMA</name>
<evidence type="ECO:0000256" key="3">
    <source>
        <dbReference type="ARBA" id="ARBA00023125"/>
    </source>
</evidence>
<organism evidence="6 7">
    <name type="scientific">Paenibacillus macerans</name>
    <name type="common">Bacillus macerans</name>
    <dbReference type="NCBI Taxonomy" id="44252"/>
    <lineage>
        <taxon>Bacteria</taxon>
        <taxon>Bacillati</taxon>
        <taxon>Bacillota</taxon>
        <taxon>Bacilli</taxon>
        <taxon>Bacillales</taxon>
        <taxon>Paenibacillaceae</taxon>
        <taxon>Paenibacillus</taxon>
    </lineage>
</organism>
<dbReference type="RefSeq" id="WP_051985330.1">
    <property type="nucleotide sequence ID" value="NZ_JAKOBR010000080.1"/>
</dbReference>
<dbReference type="PATRIC" id="fig|44252.3.peg.868"/>
<evidence type="ECO:0000313" key="6">
    <source>
        <dbReference type="EMBL" id="KFN11192.1"/>
    </source>
</evidence>
<feature type="domain" description="Type I restriction modification DNA specificity" evidence="5">
    <location>
        <begin position="185"/>
        <end position="365"/>
    </location>
</feature>
<reference evidence="6 7" key="1">
    <citation type="submission" date="2014-04" db="EMBL/GenBank/DDBJ databases">
        <authorList>
            <person name="Bishop-Lilly K.A."/>
            <person name="Broomall S.M."/>
            <person name="Chain P.S."/>
            <person name="Chertkov O."/>
            <person name="Coyne S.R."/>
            <person name="Daligault H.E."/>
            <person name="Davenport K.W."/>
            <person name="Erkkila T."/>
            <person name="Frey K.G."/>
            <person name="Gibbons H.S."/>
            <person name="Gu W."/>
            <person name="Jaissle J."/>
            <person name="Johnson S.L."/>
            <person name="Koroleva G.I."/>
            <person name="Ladner J.T."/>
            <person name="Lo C.-C."/>
            <person name="Minogue T.D."/>
            <person name="Munk C."/>
            <person name="Palacios G.F."/>
            <person name="Redden C.L."/>
            <person name="Rosenzweig C.N."/>
            <person name="Scholz M.B."/>
            <person name="Teshima H."/>
            <person name="Xu Y."/>
        </authorList>
    </citation>
    <scope>NUCLEOTIDE SEQUENCE [LARGE SCALE GENOMIC DNA]</scope>
    <source>
        <strain evidence="6 7">8244</strain>
    </source>
</reference>
<dbReference type="InterPro" id="IPR044946">
    <property type="entry name" value="Restrct_endonuc_typeI_TRD_sf"/>
</dbReference>
<dbReference type="SUPFAM" id="SSF116734">
    <property type="entry name" value="DNA methylase specificity domain"/>
    <property type="match status" value="2"/>
</dbReference>
<accession>A0A090ZKQ4</accession>
<comment type="similarity">
    <text evidence="1">Belongs to the type-I restriction system S methylase family.</text>
</comment>
<feature type="domain" description="Type I restriction modification DNA specificity" evidence="5">
    <location>
        <begin position="4"/>
        <end position="162"/>
    </location>
</feature>
<dbReference type="AlphaFoldDB" id="A0A090ZKQ4"/>
<keyword evidence="7" id="KW-1185">Reference proteome</keyword>
<dbReference type="Gene3D" id="3.90.220.20">
    <property type="entry name" value="DNA methylase specificity domains"/>
    <property type="match status" value="2"/>
</dbReference>
<feature type="coiled-coil region" evidence="4">
    <location>
        <begin position="347"/>
        <end position="374"/>
    </location>
</feature>
<evidence type="ECO:0000256" key="1">
    <source>
        <dbReference type="ARBA" id="ARBA00010923"/>
    </source>
</evidence>
<dbReference type="CDD" id="cd17263">
    <property type="entry name" value="RMtype1_S_AbaB8300I-TRD1-CR1_like"/>
    <property type="match status" value="1"/>
</dbReference>
<keyword evidence="4" id="KW-0175">Coiled coil</keyword>
<dbReference type="CDD" id="cd17246">
    <property type="entry name" value="RMtype1_S_SonII-TRD2-CR2_like"/>
    <property type="match status" value="1"/>
</dbReference>
<gene>
    <name evidence="6" type="ORF">DJ90_2507</name>
</gene>
<dbReference type="InterPro" id="IPR052021">
    <property type="entry name" value="Type-I_RS_S_subunit"/>
</dbReference>
<keyword evidence="2" id="KW-0680">Restriction system</keyword>
<dbReference type="OrthoDB" id="9811611at2"/>
<evidence type="ECO:0000256" key="2">
    <source>
        <dbReference type="ARBA" id="ARBA00022747"/>
    </source>
</evidence>
<proteinExistence type="inferred from homology"/>
<comment type="caution">
    <text evidence="6">The sequence shown here is derived from an EMBL/GenBank/DDBJ whole genome shotgun (WGS) entry which is preliminary data.</text>
</comment>
<dbReference type="STRING" id="44252.DJ90_2507"/>
<sequence>MRKQRIGELFSISKGKKYDENELNDTNEMVRYIQIDDLRNDENIKMVRKAASGVYVTPNDILIAWDGANAGTVGYNLSGIIGSTIAALRPKDNKDCISYIAMFLQSKSSYLRENCTGATIPHIQKKVLENIEIPLPTFEQQKLIADALEKARSLIEKRKQAIAKLDELVHAVFLDMFGDPVGNTKSWKTGKLSDVCTLITDGTHHSPEPKTNGVPYVTAKHVKPNRVDFFSNPTYISVSEHTAIYKRCPVKKGDILYIKDGATTGIAAINPYDFEFSMLSSLALIKINIDLITAQFLVSYLNDPRVKQVVTNNMSGAAIKRITLAKINEIEMPIPDIDVQQKYSLIFEQYQSQKELQMKSLQQLESNFQALLQKAFKGELTVKDGVMV</sequence>